<name>A0A4Y9Z2S1_9AGAM</name>
<proteinExistence type="predicted"/>
<feature type="region of interest" description="Disordered" evidence="2">
    <location>
        <begin position="168"/>
        <end position="241"/>
    </location>
</feature>
<feature type="compositionally biased region" description="Polar residues" evidence="2">
    <location>
        <begin position="232"/>
        <end position="241"/>
    </location>
</feature>
<sequence length="469" mass="51599">MSGPSPSPLNAAHLHAANADDFLAQGLLIPASEEHDKASQAFTDCVEASSDENAKRTLRMLANEHSKASKELQRRIASLREQGIDPTLPQKPAIPRPPSVPSRLASGPSPSPPPNSRGKLSDSQHTVDESFMLLGQQSADAGDPFNHFWRALETLDHLSQAVAFATAPLSPESSQKRLLKEGSTGSDTDLEDAGRSRKTFARGQSRVVSPDASFATAFDGENGRDMTKSSRAKPSTVSQSVIDLRNDFDEIAEEGEQDNSSSGHHIQLSGGMQDYDSSDSFCMIPSKSEPSPSTLKKENAALRSDLEAMQKQLEAAERMLKLRKDQDQQLRDNIQVARREAQRAMGASLVVQNQNGRPGQSTFDLSSLNLNLMPTPSPMVPVNPGPGRDREAQLMRRVRELEEEVRNVRVENEKQKAMISKFRERWDKLKESAKRKREAKAAAEAQNAPVHERIDEEPEAEAEQDAEQE</sequence>
<dbReference type="SUPFAM" id="SSF140361">
    <property type="entry name" value="MIT domain-like"/>
    <property type="match status" value="1"/>
</dbReference>
<feature type="coiled-coil region" evidence="1">
    <location>
        <begin position="391"/>
        <end position="418"/>
    </location>
</feature>
<keyword evidence="4" id="KW-1185">Reference proteome</keyword>
<accession>A0A4Y9Z2S1</accession>
<keyword evidence="1" id="KW-0175">Coiled coil</keyword>
<dbReference type="AlphaFoldDB" id="A0A4Y9Z2S1"/>
<dbReference type="OrthoDB" id="3197614at2759"/>
<feature type="region of interest" description="Disordered" evidence="2">
    <location>
        <begin position="80"/>
        <end position="125"/>
    </location>
</feature>
<evidence type="ECO:0000256" key="2">
    <source>
        <dbReference type="SAM" id="MobiDB-lite"/>
    </source>
</evidence>
<evidence type="ECO:0000313" key="4">
    <source>
        <dbReference type="Proteomes" id="UP000298327"/>
    </source>
</evidence>
<evidence type="ECO:0000313" key="3">
    <source>
        <dbReference type="EMBL" id="TFY68904.1"/>
    </source>
</evidence>
<dbReference type="EMBL" id="SEOQ01000150">
    <property type="protein sequence ID" value="TFY68904.1"/>
    <property type="molecule type" value="Genomic_DNA"/>
</dbReference>
<dbReference type="Gene3D" id="1.20.58.80">
    <property type="entry name" value="Phosphotransferase system, lactose/cellobiose-type IIA subunit"/>
    <property type="match status" value="1"/>
</dbReference>
<organism evidence="3 4">
    <name type="scientific">Dentipellis fragilis</name>
    <dbReference type="NCBI Taxonomy" id="205917"/>
    <lineage>
        <taxon>Eukaryota</taxon>
        <taxon>Fungi</taxon>
        <taxon>Dikarya</taxon>
        <taxon>Basidiomycota</taxon>
        <taxon>Agaricomycotina</taxon>
        <taxon>Agaricomycetes</taxon>
        <taxon>Russulales</taxon>
        <taxon>Hericiaceae</taxon>
        <taxon>Dentipellis</taxon>
    </lineage>
</organism>
<feature type="compositionally biased region" description="Acidic residues" evidence="2">
    <location>
        <begin position="455"/>
        <end position="469"/>
    </location>
</feature>
<dbReference type="PANTHER" id="PTHR40130:SF1">
    <property type="entry name" value="SPINDLE POLE BODY-ASSOCIATED PROTEIN CUT12 DOMAIN-CONTAINING PROTEIN"/>
    <property type="match status" value="1"/>
</dbReference>
<protein>
    <submittedName>
        <fullName evidence="3">Uncharacterized protein</fullName>
    </submittedName>
</protein>
<reference evidence="3 4" key="1">
    <citation type="submission" date="2019-02" db="EMBL/GenBank/DDBJ databases">
        <title>Genome sequencing of the rare red list fungi Dentipellis fragilis.</title>
        <authorList>
            <person name="Buettner E."/>
            <person name="Kellner H."/>
        </authorList>
    </citation>
    <scope>NUCLEOTIDE SEQUENCE [LARGE SCALE GENOMIC DNA]</scope>
    <source>
        <strain evidence="3 4">DSM 105465</strain>
    </source>
</reference>
<feature type="coiled-coil region" evidence="1">
    <location>
        <begin position="299"/>
        <end position="326"/>
    </location>
</feature>
<dbReference type="PANTHER" id="PTHR40130">
    <property type="entry name" value="EXPRESSED PROTEIN"/>
    <property type="match status" value="1"/>
</dbReference>
<feature type="region of interest" description="Disordered" evidence="2">
    <location>
        <begin position="253"/>
        <end position="296"/>
    </location>
</feature>
<dbReference type="STRING" id="205917.A0A4Y9Z2S1"/>
<feature type="region of interest" description="Disordered" evidence="2">
    <location>
        <begin position="430"/>
        <end position="469"/>
    </location>
</feature>
<gene>
    <name evidence="3" type="ORF">EVG20_g3374</name>
</gene>
<dbReference type="Proteomes" id="UP000298327">
    <property type="component" value="Unassembled WGS sequence"/>
</dbReference>
<evidence type="ECO:0000256" key="1">
    <source>
        <dbReference type="SAM" id="Coils"/>
    </source>
</evidence>
<comment type="caution">
    <text evidence="3">The sequence shown here is derived from an EMBL/GenBank/DDBJ whole genome shotgun (WGS) entry which is preliminary data.</text>
</comment>